<evidence type="ECO:0000313" key="13">
    <source>
        <dbReference type="WBParaSite" id="mrna-Wban_05048"/>
    </source>
</evidence>
<dbReference type="EMBL" id="ADBV01000191">
    <property type="protein sequence ID" value="EJW88147.1"/>
    <property type="molecule type" value="Genomic_DNA"/>
</dbReference>
<sequence>MAAVVHSKNEGHDLWARQFGIIPMAMEFWDFLYQTYGIERHMTYFNQQEPNRMYFIARGKLNYIDLSGIIPNFSRMFEKCSLAPSEDSKIPIRPRKSVWQALTDAEREELQKERLKKKSYKTSLCKTFRETKKCDYGEACVFAHGEKELRPPPETHPKYKTQLCRNFSKWNYCPYGAKCLFIHKRSNGNVDFTNIRTDDSASVNNLSYANSFNVEQMNTNNKYINPRVTFGKSAQFAEKDGFCHSLTSAGFNRTGNMGHSTVENQIAENIAYRDRSFDYAATIANNNILDNDRIIEQLSEQLSNV</sequence>
<evidence type="ECO:0000256" key="3">
    <source>
        <dbReference type="ARBA" id="ARBA00022771"/>
    </source>
</evidence>
<evidence type="ECO:0000256" key="2">
    <source>
        <dbReference type="ARBA" id="ARBA00022737"/>
    </source>
</evidence>
<evidence type="ECO:0000256" key="4">
    <source>
        <dbReference type="ARBA" id="ARBA00022833"/>
    </source>
</evidence>
<dbReference type="EMBL" id="UYWW01001009">
    <property type="protein sequence ID" value="VDM09762.1"/>
    <property type="molecule type" value="Genomic_DNA"/>
</dbReference>
<accession>J9FEX5</accession>
<dbReference type="GO" id="GO:0005829">
    <property type="term" value="C:cytosol"/>
    <property type="evidence" value="ECO:0007669"/>
    <property type="project" value="TreeGrafter"/>
</dbReference>
<dbReference type="Gene3D" id="6.10.250.3220">
    <property type="match status" value="1"/>
</dbReference>
<evidence type="ECO:0000313" key="10">
    <source>
        <dbReference type="Proteomes" id="UP000093561"/>
    </source>
</evidence>
<reference evidence="12" key="5">
    <citation type="submission" date="2016-11" db="UniProtKB">
        <authorList>
            <consortium name="WormBaseParasite"/>
        </authorList>
    </citation>
    <scope>IDENTIFICATION</scope>
    <source>
        <strain evidence="12 13">pt0022</strain>
    </source>
</reference>
<keyword evidence="4 5" id="KW-0862">Zinc</keyword>
<evidence type="ECO:0000256" key="5">
    <source>
        <dbReference type="PROSITE-ProRule" id="PRU00723"/>
    </source>
</evidence>
<evidence type="ECO:0000313" key="12">
    <source>
        <dbReference type="WBParaSite" id="maker-PairedContig_2857-snap-gene-2.16-mRNA-1"/>
    </source>
</evidence>
<evidence type="ECO:0000313" key="9">
    <source>
        <dbReference type="Proteomes" id="UP000004810"/>
    </source>
</evidence>
<reference evidence="8 11" key="6">
    <citation type="submission" date="2018-11" db="EMBL/GenBank/DDBJ databases">
        <authorList>
            <consortium name="Pathogen Informatics"/>
        </authorList>
    </citation>
    <scope>NUCLEOTIDE SEQUENCE [LARGE SCALE GENOMIC DNA]</scope>
</reference>
<dbReference type="Gene3D" id="4.10.1000.10">
    <property type="entry name" value="Zinc finger, CCCH-type"/>
    <property type="match status" value="1"/>
</dbReference>
<keyword evidence="1 5" id="KW-0479">Metal-binding</keyword>
<reference evidence="7" key="2">
    <citation type="submission" date="2012-08" db="EMBL/GenBank/DDBJ databases">
        <title>The Genome Sequence of Wuchereria bancrofti.</title>
        <authorList>
            <consortium name="The Broad Institute Genome Sequencing Platform"/>
            <consortium name="Broad Institute Genome Sequencing Center for Infectious Disease"/>
            <person name="Nutman T.B."/>
            <person name="Fink D.L."/>
            <person name="Russ C."/>
            <person name="Young S."/>
            <person name="Zeng Q."/>
            <person name="Koehrsen M."/>
            <person name="Alvarado L."/>
            <person name="Berlin A."/>
            <person name="Borenstein D."/>
            <person name="Chapman S.B."/>
            <person name="Chen Z."/>
            <person name="Engels R."/>
            <person name="Freedman E."/>
            <person name="Gellesch M."/>
            <person name="Goldberg J."/>
            <person name="Griggs A."/>
            <person name="Gujja S."/>
            <person name="Heilman E.R."/>
            <person name="Heiman D."/>
            <person name="Hepburn T."/>
            <person name="Howarth C."/>
            <person name="Jen D."/>
            <person name="Larson L."/>
            <person name="Lewis B."/>
            <person name="Mehta T."/>
            <person name="Park D."/>
            <person name="Pearson M."/>
            <person name="Richards J."/>
            <person name="Roberts A."/>
            <person name="Saif S."/>
            <person name="Shea T."/>
            <person name="Shenoy N."/>
            <person name="Sisk P."/>
            <person name="Stolte C."/>
            <person name="Sykes S."/>
            <person name="Walk T."/>
            <person name="White J."/>
            <person name="Yandava C."/>
            <person name="Haas B."/>
            <person name="Henn M.R."/>
            <person name="Nusbaum C."/>
            <person name="Birren B."/>
        </authorList>
    </citation>
    <scope>NUCLEOTIDE SEQUENCE</scope>
</reference>
<feature type="domain" description="C3H1-type" evidence="6">
    <location>
        <begin position="158"/>
        <end position="186"/>
    </location>
</feature>
<feature type="zinc finger region" description="C3H1-type" evidence="5">
    <location>
        <begin position="158"/>
        <end position="186"/>
    </location>
</feature>
<dbReference type="OrthoDB" id="410307at2759"/>
<dbReference type="Proteomes" id="UP000270924">
    <property type="component" value="Unassembled WGS sequence"/>
</dbReference>
<dbReference type="Pfam" id="PF00642">
    <property type="entry name" value="zf-CCCH"/>
    <property type="match status" value="2"/>
</dbReference>
<dbReference type="Proteomes" id="UP000093561">
    <property type="component" value="Unassembled WGS sequence"/>
</dbReference>
<dbReference type="OMA" id="DFTNIRT"/>
<evidence type="ECO:0000313" key="8">
    <source>
        <dbReference type="EMBL" id="VDM09762.1"/>
    </source>
</evidence>
<reference evidence="9" key="1">
    <citation type="submission" date="2012-08" db="EMBL/GenBank/DDBJ databases">
        <title>The Genome Sequence of Wuchereria bancrofti.</title>
        <authorList>
            <person name="Nutman T.B."/>
            <person name="Fink D.L."/>
            <person name="Russ C."/>
            <person name="Young S."/>
            <person name="Zeng Q."/>
            <person name="Koehrsen M."/>
            <person name="Alvarado L."/>
            <person name="Berlin A."/>
            <person name="Chapman S.B."/>
            <person name="Chen Z."/>
            <person name="Freedman E."/>
            <person name="Gellesch M."/>
            <person name="Goldberg J."/>
            <person name="Griggs A."/>
            <person name="Gujja S."/>
            <person name="Heilman E.R."/>
            <person name="Heiman D."/>
            <person name="Hepburn T."/>
            <person name="Howarth C."/>
            <person name="Jen D."/>
            <person name="Larson L."/>
            <person name="Lewis B."/>
            <person name="Mehta T."/>
            <person name="Park D."/>
            <person name="Pearson M."/>
            <person name="Roberts A."/>
            <person name="Saif S."/>
            <person name="Shea T."/>
            <person name="Shenoy N."/>
            <person name="Sisk P."/>
            <person name="Stolte C."/>
            <person name="Sykes S."/>
            <person name="Walk T."/>
            <person name="White J."/>
            <person name="Yandava C."/>
            <person name="Haas B."/>
            <person name="Henn M.R."/>
            <person name="Nusbaum C."/>
            <person name="Birren B."/>
        </authorList>
    </citation>
    <scope>NUCLEOTIDE SEQUENCE [LARGE SCALE GENOMIC DNA]</scope>
    <source>
        <strain evidence="9">NA</strain>
    </source>
</reference>
<dbReference type="GO" id="GO:0043186">
    <property type="term" value="C:P granule"/>
    <property type="evidence" value="ECO:0007669"/>
    <property type="project" value="UniProtKB-ARBA"/>
</dbReference>
<dbReference type="WBParaSite" id="mrna-Wban_05048">
    <property type="protein sequence ID" value="mrna-Wban_05048"/>
    <property type="gene ID" value="Wban_05048"/>
</dbReference>
<reference evidence="10" key="4">
    <citation type="journal article" date="2016" name="Mol. Ecol.">
        <title>Population genomics of the filarial nematode parasite Wuchereria bancrofti from mosquitoes.</title>
        <authorList>
            <person name="Small S.T."/>
            <person name="Reimer L.J."/>
            <person name="Tisch D.J."/>
            <person name="King C.L."/>
            <person name="Christensen B.M."/>
            <person name="Siba P.M."/>
            <person name="Kazura J.W."/>
            <person name="Serre D."/>
            <person name="Zimmerman P.A."/>
        </authorList>
    </citation>
    <scope>NUCLEOTIDE SEQUENCE</scope>
    <source>
        <strain evidence="10">pt0022</strain>
    </source>
</reference>
<dbReference type="FunFam" id="4.10.1000.10:FF:000001">
    <property type="entry name" value="zinc finger CCCH domain-containing protein 15-like"/>
    <property type="match status" value="1"/>
</dbReference>
<dbReference type="AlphaFoldDB" id="J9FEX5"/>
<dbReference type="PANTHER" id="PTHR12547">
    <property type="entry name" value="CCCH ZINC FINGER/TIS11-RELATED"/>
    <property type="match status" value="1"/>
</dbReference>
<dbReference type="PANTHER" id="PTHR12547:SF144">
    <property type="entry name" value="C3H1-TYPE DOMAIN-CONTAINING PROTEIN"/>
    <property type="match status" value="1"/>
</dbReference>
<dbReference type="Proteomes" id="UP000004810">
    <property type="component" value="Unassembled WGS sequence"/>
</dbReference>
<dbReference type="InterPro" id="IPR000571">
    <property type="entry name" value="Znf_CCCH"/>
</dbReference>
<protein>
    <submittedName>
        <fullName evidence="13">C3H1-type domain-containing protein</fullName>
    </submittedName>
</protein>
<dbReference type="InterPro" id="IPR045877">
    <property type="entry name" value="ZFP36-like"/>
</dbReference>
<evidence type="ECO:0000256" key="1">
    <source>
        <dbReference type="ARBA" id="ARBA00022723"/>
    </source>
</evidence>
<feature type="zinc finger region" description="C3H1-type" evidence="5">
    <location>
        <begin position="119"/>
        <end position="147"/>
    </location>
</feature>
<dbReference type="STRING" id="6293.J9FEX5"/>
<gene>
    <name evidence="8" type="ORF">WBA_LOCUS3148</name>
    <name evidence="7" type="ORF">WUBG_00942</name>
</gene>
<keyword evidence="3 5" id="KW-0863">Zinc-finger</keyword>
<keyword evidence="11" id="KW-1185">Reference proteome</keyword>
<evidence type="ECO:0000313" key="11">
    <source>
        <dbReference type="Proteomes" id="UP000270924"/>
    </source>
</evidence>
<evidence type="ECO:0000259" key="6">
    <source>
        <dbReference type="PROSITE" id="PS50103"/>
    </source>
</evidence>
<name>J9FEX5_WUCBA</name>
<dbReference type="GO" id="GO:0008270">
    <property type="term" value="F:zinc ion binding"/>
    <property type="evidence" value="ECO:0007669"/>
    <property type="project" value="UniProtKB-KW"/>
</dbReference>
<feature type="domain" description="C3H1-type" evidence="6">
    <location>
        <begin position="119"/>
        <end position="147"/>
    </location>
</feature>
<dbReference type="InterPro" id="IPR036855">
    <property type="entry name" value="Znf_CCCH_sf"/>
</dbReference>
<reference evidence="10" key="3">
    <citation type="submission" date="2015-03" db="EMBL/GenBank/DDBJ databases">
        <title>Wuchereria bancrofti Genome Sequencing Papua New Guinea Strain.</title>
        <authorList>
            <person name="Small S.T."/>
            <person name="Serre D."/>
            <person name="Zimmerman P.A."/>
        </authorList>
    </citation>
    <scope>NUCLEOTIDE SEQUENCE [LARGE SCALE GENOMIC DNA]</scope>
    <source>
        <strain evidence="10">pt0022</strain>
    </source>
</reference>
<dbReference type="GO" id="GO:0003730">
    <property type="term" value="F:mRNA 3'-UTR binding"/>
    <property type="evidence" value="ECO:0007669"/>
    <property type="project" value="TreeGrafter"/>
</dbReference>
<dbReference type="SUPFAM" id="SSF90229">
    <property type="entry name" value="CCCH zinc finger"/>
    <property type="match status" value="2"/>
</dbReference>
<organism evidence="7 9">
    <name type="scientific">Wuchereria bancrofti</name>
    <dbReference type="NCBI Taxonomy" id="6293"/>
    <lineage>
        <taxon>Eukaryota</taxon>
        <taxon>Metazoa</taxon>
        <taxon>Ecdysozoa</taxon>
        <taxon>Nematoda</taxon>
        <taxon>Chromadorea</taxon>
        <taxon>Rhabditida</taxon>
        <taxon>Spirurina</taxon>
        <taxon>Spiruromorpha</taxon>
        <taxon>Filarioidea</taxon>
        <taxon>Onchocercidae</taxon>
        <taxon>Wuchereria</taxon>
    </lineage>
</organism>
<dbReference type="SMART" id="SM00356">
    <property type="entry name" value="ZnF_C3H1"/>
    <property type="match status" value="2"/>
</dbReference>
<keyword evidence="2" id="KW-0677">Repeat</keyword>
<dbReference type="WBParaSite" id="maker-PairedContig_2857-snap-gene-2.16-mRNA-1">
    <property type="protein sequence ID" value="maker-PairedContig_2857-snap-gene-2.16-mRNA-1"/>
    <property type="gene ID" value="maker-PairedContig_2857-snap-gene-2.16"/>
</dbReference>
<proteinExistence type="predicted"/>
<evidence type="ECO:0000313" key="7">
    <source>
        <dbReference type="EMBL" id="EJW88147.1"/>
    </source>
</evidence>
<dbReference type="PROSITE" id="PS50103">
    <property type="entry name" value="ZF_C3H1"/>
    <property type="match status" value="2"/>
</dbReference>